<organism evidence="2 3">
    <name type="scientific">Ramlibacter aurantiacus</name>
    <dbReference type="NCBI Taxonomy" id="2801330"/>
    <lineage>
        <taxon>Bacteria</taxon>
        <taxon>Pseudomonadati</taxon>
        <taxon>Pseudomonadota</taxon>
        <taxon>Betaproteobacteria</taxon>
        <taxon>Burkholderiales</taxon>
        <taxon>Comamonadaceae</taxon>
        <taxon>Ramlibacter</taxon>
    </lineage>
</organism>
<dbReference type="SMART" id="SM00347">
    <property type="entry name" value="HTH_MARR"/>
    <property type="match status" value="1"/>
</dbReference>
<dbReference type="InterPro" id="IPR036390">
    <property type="entry name" value="WH_DNA-bd_sf"/>
</dbReference>
<feature type="domain" description="HTH marR-type" evidence="1">
    <location>
        <begin position="23"/>
        <end position="156"/>
    </location>
</feature>
<dbReference type="AlphaFoldDB" id="A0A936ZXM1"/>
<accession>A0A936ZXM1</accession>
<gene>
    <name evidence="2" type="ORF">JI739_21720</name>
</gene>
<dbReference type="InterPro" id="IPR039422">
    <property type="entry name" value="MarR/SlyA-like"/>
</dbReference>
<dbReference type="Gene3D" id="1.10.10.10">
    <property type="entry name" value="Winged helix-like DNA-binding domain superfamily/Winged helix DNA-binding domain"/>
    <property type="match status" value="1"/>
</dbReference>
<protein>
    <submittedName>
        <fullName evidence="2">MarR family transcriptional regulator</fullName>
    </submittedName>
</protein>
<comment type="caution">
    <text evidence="2">The sequence shown here is derived from an EMBL/GenBank/DDBJ whole genome shotgun (WGS) entry which is preliminary data.</text>
</comment>
<dbReference type="GO" id="GO:0003700">
    <property type="term" value="F:DNA-binding transcription factor activity"/>
    <property type="evidence" value="ECO:0007669"/>
    <property type="project" value="InterPro"/>
</dbReference>
<dbReference type="SUPFAM" id="SSF46785">
    <property type="entry name" value="Winged helix' DNA-binding domain"/>
    <property type="match status" value="1"/>
</dbReference>
<dbReference type="RefSeq" id="WP_201686097.1">
    <property type="nucleotide sequence ID" value="NZ_JAEQNA010000010.1"/>
</dbReference>
<evidence type="ECO:0000259" key="1">
    <source>
        <dbReference type="PROSITE" id="PS50995"/>
    </source>
</evidence>
<evidence type="ECO:0000313" key="3">
    <source>
        <dbReference type="Proteomes" id="UP000613011"/>
    </source>
</evidence>
<dbReference type="EMBL" id="JAEQNA010000010">
    <property type="protein sequence ID" value="MBL0422970.1"/>
    <property type="molecule type" value="Genomic_DNA"/>
</dbReference>
<dbReference type="InterPro" id="IPR000835">
    <property type="entry name" value="HTH_MarR-typ"/>
</dbReference>
<dbReference type="PRINTS" id="PR00598">
    <property type="entry name" value="HTHMARR"/>
</dbReference>
<proteinExistence type="predicted"/>
<dbReference type="GO" id="GO:0006950">
    <property type="term" value="P:response to stress"/>
    <property type="evidence" value="ECO:0007669"/>
    <property type="project" value="TreeGrafter"/>
</dbReference>
<dbReference type="PANTHER" id="PTHR33164">
    <property type="entry name" value="TRANSCRIPTIONAL REGULATOR, MARR FAMILY"/>
    <property type="match status" value="1"/>
</dbReference>
<name>A0A936ZXM1_9BURK</name>
<sequence>MSSVDERPASHEARLIATSMGLDEHVPTLASILANRLRRVASRYYLRQFDMGIVEWRVVLCLGANPGITAIEISHITDINKAAISRSMTELERRGWVRIAPKEGNSRHKLIRLTAEGEALCKRLSAAVAERHRLLVSPLTPEETRMLISLMQRLIDHTQEYERLAFGPDAAPVLQEVRSARAAKRGKAGARGGEVVKHAKRP</sequence>
<dbReference type="PROSITE" id="PS50995">
    <property type="entry name" value="HTH_MARR_2"/>
    <property type="match status" value="1"/>
</dbReference>
<evidence type="ECO:0000313" key="2">
    <source>
        <dbReference type="EMBL" id="MBL0422970.1"/>
    </source>
</evidence>
<dbReference type="InterPro" id="IPR036388">
    <property type="entry name" value="WH-like_DNA-bd_sf"/>
</dbReference>
<dbReference type="Pfam" id="PF12802">
    <property type="entry name" value="MarR_2"/>
    <property type="match status" value="1"/>
</dbReference>
<dbReference type="Proteomes" id="UP000613011">
    <property type="component" value="Unassembled WGS sequence"/>
</dbReference>
<dbReference type="PANTHER" id="PTHR33164:SF95">
    <property type="entry name" value="TRANSCRIPTIONAL REGULATOR"/>
    <property type="match status" value="1"/>
</dbReference>
<keyword evidence="3" id="KW-1185">Reference proteome</keyword>
<reference evidence="2" key="1">
    <citation type="submission" date="2021-01" db="EMBL/GenBank/DDBJ databases">
        <title>Ramlibacter sp. strain AW1 16S ribosomal RNA gene Genome sequencing and assembly.</title>
        <authorList>
            <person name="Kang M."/>
        </authorList>
    </citation>
    <scope>NUCLEOTIDE SEQUENCE</scope>
    <source>
        <strain evidence="2">AW1</strain>
    </source>
</reference>